<sequence length="64" mass="6562">MKSIFVASLMAFGAYGSAYAGGLDEPIMEPVMAPVIVEEQSGTSGEFVLPLMVIAIIAAIVAAD</sequence>
<feature type="chain" id="PRO_5016326926" description="Ferrochelatase" evidence="2">
    <location>
        <begin position="21"/>
        <end position="64"/>
    </location>
</feature>
<dbReference type="EMBL" id="QGGV01000013">
    <property type="protein sequence ID" value="PWK53587.1"/>
    <property type="molecule type" value="Genomic_DNA"/>
</dbReference>
<dbReference type="KEGG" id="salo:EF888_15105"/>
<keyword evidence="2" id="KW-0732">Signal</keyword>
<feature type="signal peptide" evidence="2">
    <location>
        <begin position="1"/>
        <end position="20"/>
    </location>
</feature>
<protein>
    <recommendedName>
        <fullName evidence="5">Ferrochelatase</fullName>
    </recommendedName>
</protein>
<keyword evidence="1" id="KW-0812">Transmembrane</keyword>
<keyword evidence="1" id="KW-0472">Membrane</keyword>
<organism evidence="3 4">
    <name type="scientific">Silicimonas algicola</name>
    <dbReference type="NCBI Taxonomy" id="1826607"/>
    <lineage>
        <taxon>Bacteria</taxon>
        <taxon>Pseudomonadati</taxon>
        <taxon>Pseudomonadota</taxon>
        <taxon>Alphaproteobacteria</taxon>
        <taxon>Rhodobacterales</taxon>
        <taxon>Paracoccaceae</taxon>
    </lineage>
</organism>
<keyword evidence="1" id="KW-1133">Transmembrane helix</keyword>
<dbReference type="Proteomes" id="UP000245390">
    <property type="component" value="Unassembled WGS sequence"/>
</dbReference>
<evidence type="ECO:0000313" key="4">
    <source>
        <dbReference type="Proteomes" id="UP000245390"/>
    </source>
</evidence>
<accession>A0A316GFW7</accession>
<evidence type="ECO:0008006" key="5">
    <source>
        <dbReference type="Google" id="ProtNLM"/>
    </source>
</evidence>
<reference evidence="3 4" key="1">
    <citation type="submission" date="2018-05" db="EMBL/GenBank/DDBJ databases">
        <title>Genomic Encyclopedia of Type Strains, Phase IV (KMG-IV): sequencing the most valuable type-strain genomes for metagenomic binning, comparative biology and taxonomic classification.</title>
        <authorList>
            <person name="Goeker M."/>
        </authorList>
    </citation>
    <scope>NUCLEOTIDE SEQUENCE [LARGE SCALE GENOMIC DNA]</scope>
    <source>
        <strain evidence="3 4">DSM 103371</strain>
    </source>
</reference>
<dbReference type="RefSeq" id="WP_109761042.1">
    <property type="nucleotide sequence ID" value="NZ_CP034588.1"/>
</dbReference>
<evidence type="ECO:0000313" key="3">
    <source>
        <dbReference type="EMBL" id="PWK53587.1"/>
    </source>
</evidence>
<dbReference type="AlphaFoldDB" id="A0A316GFW7"/>
<evidence type="ECO:0000256" key="1">
    <source>
        <dbReference type="SAM" id="Phobius"/>
    </source>
</evidence>
<gene>
    <name evidence="3" type="ORF">C8D95_113112</name>
</gene>
<feature type="transmembrane region" description="Helical" evidence="1">
    <location>
        <begin position="44"/>
        <end position="63"/>
    </location>
</feature>
<comment type="caution">
    <text evidence="3">The sequence shown here is derived from an EMBL/GenBank/DDBJ whole genome shotgun (WGS) entry which is preliminary data.</text>
</comment>
<keyword evidence="4" id="KW-1185">Reference proteome</keyword>
<proteinExistence type="predicted"/>
<name>A0A316GFW7_9RHOB</name>
<evidence type="ECO:0000256" key="2">
    <source>
        <dbReference type="SAM" id="SignalP"/>
    </source>
</evidence>